<comment type="miscellaneous">
    <text evidence="3">A lyase-type mechanism (elimination/hydration) is suggested for the cleavage of the lactyl ether bond of MurNAc 6-phosphate, with the formation of an alpha,beta-unsaturated aldehyde intermediate with (E)-stereochemistry, followed by the syn addition of water to give product.</text>
</comment>
<comment type="catalytic activity">
    <reaction evidence="3">
        <text>N-acetyl-D-muramate 6-phosphate + H2O = N-acetyl-D-glucosamine 6-phosphate + (R)-lactate</text>
        <dbReference type="Rhea" id="RHEA:26410"/>
        <dbReference type="ChEBI" id="CHEBI:15377"/>
        <dbReference type="ChEBI" id="CHEBI:16004"/>
        <dbReference type="ChEBI" id="CHEBI:57513"/>
        <dbReference type="ChEBI" id="CHEBI:58722"/>
        <dbReference type="EC" id="4.2.1.126"/>
    </reaction>
</comment>
<dbReference type="RefSeq" id="WP_229673521.1">
    <property type="nucleotide sequence ID" value="NZ_BMNA01000001.1"/>
</dbReference>
<evidence type="ECO:0000256" key="1">
    <source>
        <dbReference type="ARBA" id="ARBA00023239"/>
    </source>
</evidence>
<organism evidence="6 7">
    <name type="scientific">Nakamurella endophytica</name>
    <dbReference type="NCBI Taxonomy" id="1748367"/>
    <lineage>
        <taxon>Bacteria</taxon>
        <taxon>Bacillati</taxon>
        <taxon>Actinomycetota</taxon>
        <taxon>Actinomycetes</taxon>
        <taxon>Nakamurellales</taxon>
        <taxon>Nakamurellaceae</taxon>
        <taxon>Nakamurella</taxon>
    </lineage>
</organism>
<keyword evidence="2 3" id="KW-0119">Carbohydrate metabolism</keyword>
<dbReference type="NCBIfam" id="NF003915">
    <property type="entry name" value="PRK05441.1"/>
    <property type="match status" value="1"/>
</dbReference>
<dbReference type="Gene3D" id="1.10.8.1080">
    <property type="match status" value="1"/>
</dbReference>
<dbReference type="EMBL" id="BMNA01000001">
    <property type="protein sequence ID" value="GGL86705.1"/>
    <property type="molecule type" value="Genomic_DNA"/>
</dbReference>
<comment type="function">
    <text evidence="3">Specifically catalyzes the cleavage of the D-lactyl ether substituent of MurNAc 6-phosphate, producing GlcNAc 6-phosphate and D-lactate.</text>
</comment>
<reference evidence="6" key="2">
    <citation type="submission" date="2020-09" db="EMBL/GenBank/DDBJ databases">
        <authorList>
            <person name="Sun Q."/>
            <person name="Zhou Y."/>
        </authorList>
    </citation>
    <scope>NUCLEOTIDE SEQUENCE</scope>
    <source>
        <strain evidence="6">CGMCC 4.7308</strain>
    </source>
</reference>
<evidence type="ECO:0000256" key="4">
    <source>
        <dbReference type="SAM" id="MobiDB-lite"/>
    </source>
</evidence>
<dbReference type="CDD" id="cd05007">
    <property type="entry name" value="SIS_Etherase"/>
    <property type="match status" value="1"/>
</dbReference>
<dbReference type="NCBIfam" id="NF009222">
    <property type="entry name" value="PRK12570.1"/>
    <property type="match status" value="1"/>
</dbReference>
<reference evidence="6" key="1">
    <citation type="journal article" date="2014" name="Int. J. Syst. Evol. Microbiol.">
        <title>Complete genome sequence of Corynebacterium casei LMG S-19264T (=DSM 44701T), isolated from a smear-ripened cheese.</title>
        <authorList>
            <consortium name="US DOE Joint Genome Institute (JGI-PGF)"/>
            <person name="Walter F."/>
            <person name="Albersmeier A."/>
            <person name="Kalinowski J."/>
            <person name="Ruckert C."/>
        </authorList>
    </citation>
    <scope>NUCLEOTIDE SEQUENCE</scope>
    <source>
        <strain evidence="6">CGMCC 4.7308</strain>
    </source>
</reference>
<dbReference type="PANTHER" id="PTHR10088:SF4">
    <property type="entry name" value="GLUCOKINASE REGULATORY PROTEIN"/>
    <property type="match status" value="1"/>
</dbReference>
<comment type="caution">
    <text evidence="6">The sequence shown here is derived from an EMBL/GenBank/DDBJ whole genome shotgun (WGS) entry which is preliminary data.</text>
</comment>
<dbReference type="PROSITE" id="PS51464">
    <property type="entry name" value="SIS"/>
    <property type="match status" value="1"/>
</dbReference>
<dbReference type="EC" id="4.2.1.126" evidence="3"/>
<proteinExistence type="inferred from homology"/>
<dbReference type="GO" id="GO:0097367">
    <property type="term" value="F:carbohydrate derivative binding"/>
    <property type="evidence" value="ECO:0007669"/>
    <property type="project" value="InterPro"/>
</dbReference>
<dbReference type="HAMAP" id="MF_00068">
    <property type="entry name" value="MurQ"/>
    <property type="match status" value="1"/>
</dbReference>
<name>A0A917SLA0_9ACTN</name>
<dbReference type="Gene3D" id="3.40.50.10490">
    <property type="entry name" value="Glucose-6-phosphate isomerase like protein, domain 1"/>
    <property type="match status" value="2"/>
</dbReference>
<dbReference type="InterPro" id="IPR001347">
    <property type="entry name" value="SIS_dom"/>
</dbReference>
<evidence type="ECO:0000313" key="7">
    <source>
        <dbReference type="Proteomes" id="UP000655208"/>
    </source>
</evidence>
<evidence type="ECO:0000259" key="5">
    <source>
        <dbReference type="PROSITE" id="PS51464"/>
    </source>
</evidence>
<dbReference type="PANTHER" id="PTHR10088">
    <property type="entry name" value="GLUCOKINASE REGULATORY PROTEIN"/>
    <property type="match status" value="1"/>
</dbReference>
<feature type="active site" description="Proton donor" evidence="3">
    <location>
        <position position="89"/>
    </location>
</feature>
<evidence type="ECO:0000256" key="3">
    <source>
        <dbReference type="HAMAP-Rule" id="MF_00068"/>
    </source>
</evidence>
<dbReference type="GO" id="GO:0016835">
    <property type="term" value="F:carbon-oxygen lyase activity"/>
    <property type="evidence" value="ECO:0007669"/>
    <property type="project" value="UniProtKB-UniRule"/>
</dbReference>
<dbReference type="GO" id="GO:0009254">
    <property type="term" value="P:peptidoglycan turnover"/>
    <property type="evidence" value="ECO:0007669"/>
    <property type="project" value="TreeGrafter"/>
</dbReference>
<evidence type="ECO:0000313" key="6">
    <source>
        <dbReference type="EMBL" id="GGL86705.1"/>
    </source>
</evidence>
<dbReference type="GO" id="GO:0046348">
    <property type="term" value="P:amino sugar catabolic process"/>
    <property type="evidence" value="ECO:0007669"/>
    <property type="project" value="InterPro"/>
</dbReference>
<feature type="active site" evidence="3">
    <location>
        <position position="120"/>
    </location>
</feature>
<feature type="compositionally biased region" description="Polar residues" evidence="4">
    <location>
        <begin position="11"/>
        <end position="21"/>
    </location>
</feature>
<dbReference type="InterPro" id="IPR005488">
    <property type="entry name" value="Etherase_MurQ"/>
</dbReference>
<comment type="pathway">
    <text evidence="3">Amino-sugar metabolism; N-acetylmuramate degradation.</text>
</comment>
<protein>
    <recommendedName>
        <fullName evidence="3">N-acetylmuramic acid 6-phosphate etherase</fullName>
        <shortName evidence="3">MurNAc-6-P etherase</shortName>
        <ecNumber evidence="3">4.2.1.126</ecNumber>
    </recommendedName>
    <alternativeName>
        <fullName evidence="3">N-acetylmuramic acid 6-phosphate hydrolase</fullName>
    </alternativeName>
    <alternativeName>
        <fullName evidence="3">N-acetylmuramic acid 6-phosphate lyase</fullName>
    </alternativeName>
</protein>
<keyword evidence="7" id="KW-1185">Reference proteome</keyword>
<dbReference type="PROSITE" id="PS01272">
    <property type="entry name" value="GCKR"/>
    <property type="match status" value="1"/>
</dbReference>
<feature type="domain" description="SIS" evidence="5">
    <location>
        <begin position="61"/>
        <end position="220"/>
    </location>
</feature>
<comment type="similarity">
    <text evidence="3">Belongs to the GCKR-like family. MurNAc-6-P etherase subfamily.</text>
</comment>
<dbReference type="InterPro" id="IPR040190">
    <property type="entry name" value="MURQ/GCKR"/>
</dbReference>
<dbReference type="InterPro" id="IPR005486">
    <property type="entry name" value="Glucokinase_regulatory_CS"/>
</dbReference>
<keyword evidence="1 3" id="KW-0456">Lyase</keyword>
<sequence length="303" mass="30601">MSAPADRVRVVSTTEDSNPRTSDIDVVDSLTALRMLNAEDARVPGAVAAALPALAGLVDAAVDRVARGGRVHYFGAGTSGRLGVLDAAELLPTFGIQDGVVVAHQAGGARAFVHAVENAEDDLSGDGAVAVTSGDVVVGLAASGRTPYVEAALRAGRAAGAVTALVTANPQAPLLPLADHRIVTDTGPEAIAGSTRLKAGSALKLVLNSFSTVLMVRLGHTYRNLMVDMRPTNAKLRGRSVALLQEATGAAEADCERALDVCGDIKSAVVYLLGAPVDLAGVRAALAAGGGHVRAALAALAAR</sequence>
<dbReference type="GO" id="GO:0016803">
    <property type="term" value="F:ether hydrolase activity"/>
    <property type="evidence" value="ECO:0007669"/>
    <property type="project" value="TreeGrafter"/>
</dbReference>
<comment type="subunit">
    <text evidence="3">Homodimer.</text>
</comment>
<evidence type="ECO:0000256" key="2">
    <source>
        <dbReference type="ARBA" id="ARBA00023277"/>
    </source>
</evidence>
<gene>
    <name evidence="3 6" type="primary">murQ</name>
    <name evidence="6" type="ORF">GCM10011594_02910</name>
</gene>
<dbReference type="AlphaFoldDB" id="A0A917SLA0"/>
<dbReference type="Proteomes" id="UP000655208">
    <property type="component" value="Unassembled WGS sequence"/>
</dbReference>
<feature type="region of interest" description="Disordered" evidence="4">
    <location>
        <begin position="1"/>
        <end position="22"/>
    </location>
</feature>
<dbReference type="SUPFAM" id="SSF53697">
    <property type="entry name" value="SIS domain"/>
    <property type="match status" value="1"/>
</dbReference>
<dbReference type="InterPro" id="IPR046348">
    <property type="entry name" value="SIS_dom_sf"/>
</dbReference>
<accession>A0A917SLA0</accession>
<dbReference type="Pfam" id="PF22645">
    <property type="entry name" value="GKRP_SIS_N"/>
    <property type="match status" value="1"/>
</dbReference>